<accession>A0A7Z0Q9B5</accession>
<organism evidence="1">
    <name type="scientific">Bradyrhizobium barranii subsp. barranii</name>
    <dbReference type="NCBI Taxonomy" id="2823807"/>
    <lineage>
        <taxon>Bacteria</taxon>
        <taxon>Pseudomonadati</taxon>
        <taxon>Pseudomonadota</taxon>
        <taxon>Alphaproteobacteria</taxon>
        <taxon>Hyphomicrobiales</taxon>
        <taxon>Nitrobacteraceae</taxon>
        <taxon>Bradyrhizobium</taxon>
        <taxon>Bradyrhizobium barranii</taxon>
    </lineage>
</organism>
<name>A0A7Z0Q9B5_9BRAD</name>
<dbReference type="EMBL" id="JACBFH010000001">
    <property type="protein sequence ID" value="NYY89666.1"/>
    <property type="molecule type" value="Genomic_DNA"/>
</dbReference>
<dbReference type="RefSeq" id="WP_166346025.1">
    <property type="nucleotide sequence ID" value="NZ_CP088280.1"/>
</dbReference>
<evidence type="ECO:0000313" key="2">
    <source>
        <dbReference type="EMBL" id="UGX94269.1"/>
    </source>
</evidence>
<reference evidence="1" key="2">
    <citation type="submission" date="2020-06" db="EMBL/GenBank/DDBJ databases">
        <title>Whole Genome Sequence of Bradyrhizobium sp. Strain 323S2.</title>
        <authorList>
            <person name="Bromfield E.S.P."/>
        </authorList>
    </citation>
    <scope>NUCLEOTIDE SEQUENCE [LARGE SCALE GENOMIC DNA]</scope>
    <source>
        <strain evidence="1">323S2</strain>
    </source>
</reference>
<proteinExistence type="predicted"/>
<gene>
    <name evidence="2" type="ORF">G6321_00053535</name>
    <name evidence="1" type="ORF">G6321_14905</name>
</gene>
<dbReference type="EMBL" id="CP088280">
    <property type="protein sequence ID" value="UGX94269.1"/>
    <property type="molecule type" value="Genomic_DNA"/>
</dbReference>
<evidence type="ECO:0000313" key="3">
    <source>
        <dbReference type="Proteomes" id="UP000564836"/>
    </source>
</evidence>
<dbReference type="AlphaFoldDB" id="A0A7Z0Q9B5"/>
<reference evidence="2 3" key="1">
    <citation type="journal article" date="2017" name="Syst. Appl. Microbiol.">
        <title>Soybeans inoculated with root zone soils of Canadian native legumes harbour diverse and novel Bradyrhizobium spp. that possess agricultural potential.</title>
        <authorList>
            <person name="Bromfield E.S.P."/>
            <person name="Cloutier S."/>
            <person name="Tambong J.T."/>
            <person name="Tran Thi T.V."/>
        </authorList>
    </citation>
    <scope>NUCLEOTIDE SEQUENCE [LARGE SCALE GENOMIC DNA]</scope>
    <source>
        <strain evidence="2 3">323S2</strain>
    </source>
</reference>
<protein>
    <submittedName>
        <fullName evidence="1">Uncharacterized protein</fullName>
    </submittedName>
</protein>
<sequence length="315" mass="35857">MGYEWWAVNAMAMSRMQCAYKYSDRRAYEYIHFPVTDPIRDLVWLVKFPDEFTLKQPEPYVCKIQDSPSRPRRDVRLSQGLAAGMHFDAKNRLVFLQVHRPQIGYSYGIRWFVLDDIPPSTSELVGLTDHLVDRLVSFALAPSTEAKAGMGNLLGSAAQLILNYLAPDSPHELEVGIMVFDQHQRLMLTAGAITLKESRLNWVDRVHAVFEYGEGLGGKAFKSNDVRLYSYRREPSGSTPNYYIDPEAGTPYKFLLSIPLRAPNMPHNCYAVLNCGSPHKGSPLGELNVKFEDIEDVLRTLNRTCYEELSRIFQS</sequence>
<dbReference type="Proteomes" id="UP000564836">
    <property type="component" value="Chromosome"/>
</dbReference>
<evidence type="ECO:0000313" key="1">
    <source>
        <dbReference type="EMBL" id="NYY89666.1"/>
    </source>
</evidence>
<reference evidence="2 3" key="3">
    <citation type="journal article" date="2022" name="Int. J. Syst. Evol. Microbiol.">
        <title>Strains of Bradyrhizobium barranii sp. nov. associated with legumes native to Canada are symbionts of soybeans and belong to different subspecies (subsp. barranii subsp. nov. and subsp. apii subsp. nov.) and symbiovars (sv. glycinearum and sv. septentrionale).</title>
        <authorList>
            <person name="Bromfield E.S.P."/>
            <person name="Cloutier S."/>
            <person name="Wasai-Hara S."/>
            <person name="Minamisawa K."/>
        </authorList>
    </citation>
    <scope>NUCLEOTIDE SEQUENCE [LARGE SCALE GENOMIC DNA]</scope>
    <source>
        <strain evidence="2 3">323S2</strain>
    </source>
</reference>